<proteinExistence type="predicted"/>
<dbReference type="EMBL" id="VSSQ01006205">
    <property type="protein sequence ID" value="MPM31889.1"/>
    <property type="molecule type" value="Genomic_DNA"/>
</dbReference>
<protein>
    <submittedName>
        <fullName evidence="2">Uncharacterized protein</fullName>
    </submittedName>
</protein>
<evidence type="ECO:0000256" key="1">
    <source>
        <dbReference type="SAM" id="Phobius"/>
    </source>
</evidence>
<name>A0A644YU87_9ZZZZ</name>
<accession>A0A644YU87</accession>
<organism evidence="2">
    <name type="scientific">bioreactor metagenome</name>
    <dbReference type="NCBI Taxonomy" id="1076179"/>
    <lineage>
        <taxon>unclassified sequences</taxon>
        <taxon>metagenomes</taxon>
        <taxon>ecological metagenomes</taxon>
    </lineage>
</organism>
<reference evidence="2" key="1">
    <citation type="submission" date="2019-08" db="EMBL/GenBank/DDBJ databases">
        <authorList>
            <person name="Kucharzyk K."/>
            <person name="Murdoch R.W."/>
            <person name="Higgins S."/>
            <person name="Loffler F."/>
        </authorList>
    </citation>
    <scope>NUCLEOTIDE SEQUENCE</scope>
</reference>
<comment type="caution">
    <text evidence="2">The sequence shown here is derived from an EMBL/GenBank/DDBJ whole genome shotgun (WGS) entry which is preliminary data.</text>
</comment>
<sequence>MGARTIEGRNAHMLNMDVAVTEPVSRKTYIARPKSVNPLPMLDINCPATRMVNFFIDLFFSVIPIICVSLL</sequence>
<feature type="transmembrane region" description="Helical" evidence="1">
    <location>
        <begin position="51"/>
        <end position="70"/>
    </location>
</feature>
<gene>
    <name evidence="2" type="ORF">SDC9_78446</name>
</gene>
<keyword evidence="1" id="KW-0812">Transmembrane</keyword>
<dbReference type="AlphaFoldDB" id="A0A644YU87"/>
<keyword evidence="1" id="KW-1133">Transmembrane helix</keyword>
<evidence type="ECO:0000313" key="2">
    <source>
        <dbReference type="EMBL" id="MPM31889.1"/>
    </source>
</evidence>
<keyword evidence="1" id="KW-0472">Membrane</keyword>